<keyword evidence="3" id="KW-1185">Reference proteome</keyword>
<feature type="compositionally biased region" description="Basic and acidic residues" evidence="1">
    <location>
        <begin position="68"/>
        <end position="80"/>
    </location>
</feature>
<dbReference type="AlphaFoldDB" id="A0AAD7T6V3"/>
<protein>
    <submittedName>
        <fullName evidence="2">Uncharacterized protein</fullName>
    </submittedName>
</protein>
<evidence type="ECO:0000313" key="2">
    <source>
        <dbReference type="EMBL" id="KAJ8415486.1"/>
    </source>
</evidence>
<accession>A0AAD7T6V3</accession>
<evidence type="ECO:0000313" key="3">
    <source>
        <dbReference type="Proteomes" id="UP001221898"/>
    </source>
</evidence>
<dbReference type="EMBL" id="JAINUG010000009">
    <property type="protein sequence ID" value="KAJ8415486.1"/>
    <property type="molecule type" value="Genomic_DNA"/>
</dbReference>
<name>A0AAD7T6V3_9TELE</name>
<organism evidence="2 3">
    <name type="scientific">Aldrovandia affinis</name>
    <dbReference type="NCBI Taxonomy" id="143900"/>
    <lineage>
        <taxon>Eukaryota</taxon>
        <taxon>Metazoa</taxon>
        <taxon>Chordata</taxon>
        <taxon>Craniata</taxon>
        <taxon>Vertebrata</taxon>
        <taxon>Euteleostomi</taxon>
        <taxon>Actinopterygii</taxon>
        <taxon>Neopterygii</taxon>
        <taxon>Teleostei</taxon>
        <taxon>Notacanthiformes</taxon>
        <taxon>Halosauridae</taxon>
        <taxon>Aldrovandia</taxon>
    </lineage>
</organism>
<proteinExistence type="predicted"/>
<comment type="caution">
    <text evidence="2">The sequence shown here is derived from an EMBL/GenBank/DDBJ whole genome shotgun (WGS) entry which is preliminary data.</text>
</comment>
<evidence type="ECO:0000256" key="1">
    <source>
        <dbReference type="SAM" id="MobiDB-lite"/>
    </source>
</evidence>
<dbReference type="Proteomes" id="UP001221898">
    <property type="component" value="Unassembled WGS sequence"/>
</dbReference>
<reference evidence="2" key="1">
    <citation type="journal article" date="2023" name="Science">
        <title>Genome structures resolve the early diversification of teleost fishes.</title>
        <authorList>
            <person name="Parey E."/>
            <person name="Louis A."/>
            <person name="Montfort J."/>
            <person name="Bouchez O."/>
            <person name="Roques C."/>
            <person name="Iampietro C."/>
            <person name="Lluch J."/>
            <person name="Castinel A."/>
            <person name="Donnadieu C."/>
            <person name="Desvignes T."/>
            <person name="Floi Bucao C."/>
            <person name="Jouanno E."/>
            <person name="Wen M."/>
            <person name="Mejri S."/>
            <person name="Dirks R."/>
            <person name="Jansen H."/>
            <person name="Henkel C."/>
            <person name="Chen W.J."/>
            <person name="Zahm M."/>
            <person name="Cabau C."/>
            <person name="Klopp C."/>
            <person name="Thompson A.W."/>
            <person name="Robinson-Rechavi M."/>
            <person name="Braasch I."/>
            <person name="Lecointre G."/>
            <person name="Bobe J."/>
            <person name="Postlethwait J.H."/>
            <person name="Berthelot C."/>
            <person name="Roest Crollius H."/>
            <person name="Guiguen Y."/>
        </authorList>
    </citation>
    <scope>NUCLEOTIDE SEQUENCE</scope>
    <source>
        <strain evidence="2">NC1722</strain>
    </source>
</reference>
<sequence length="118" mass="12823">MRRFHPLCQLPQRGALVTCGVERENLSRLCLCQHKQLVACQKLSVPLRDRICGEVVDSYRRVGSGKRGAPEDREGGDRRAGGRCGAGLRTLLGCLIRADLHSQAGRPGPLLTGPPRGL</sequence>
<feature type="region of interest" description="Disordered" evidence="1">
    <location>
        <begin position="62"/>
        <end position="82"/>
    </location>
</feature>
<gene>
    <name evidence="2" type="ORF">AAFF_G00424660</name>
</gene>